<accession>A0ABS5CGL8</accession>
<keyword evidence="4" id="KW-0326">Glycosidase</keyword>
<dbReference type="Gene3D" id="3.40.50.1580">
    <property type="entry name" value="Nucleoside phosphorylase domain"/>
    <property type="match status" value="1"/>
</dbReference>
<dbReference type="PANTHER" id="PTHR46832">
    <property type="entry name" value="5'-METHYLTHIOADENOSINE/S-ADENOSYLHOMOCYSTEINE NUCLEOSIDASE"/>
    <property type="match status" value="1"/>
</dbReference>
<protein>
    <recommendedName>
        <fullName evidence="1 2">Futalosine hydrolase</fullName>
        <shortName evidence="1">FL hydrolase</shortName>
        <ecNumber evidence="1 2">3.2.2.26</ecNumber>
    </recommendedName>
    <alternativeName>
        <fullName evidence="1">Futalosine nucleosidase</fullName>
    </alternativeName>
    <alternativeName>
        <fullName evidence="1">Menaquinone biosynthetic enzyme MqnB</fullName>
    </alternativeName>
</protein>
<feature type="domain" description="Nucleoside phosphorylase" evidence="3">
    <location>
        <begin position="104"/>
        <end position="279"/>
    </location>
</feature>
<name>A0ABS5CGL8_9BACL</name>
<gene>
    <name evidence="1" type="primary">mqnB</name>
    <name evidence="4" type="ORF">I8J30_19815</name>
</gene>
<comment type="caution">
    <text evidence="4">The sequence shown here is derived from an EMBL/GenBank/DDBJ whole genome shotgun (WGS) entry which is preliminary data.</text>
</comment>
<evidence type="ECO:0000313" key="5">
    <source>
        <dbReference type="Proteomes" id="UP000673394"/>
    </source>
</evidence>
<sequence>MSNGEKKDTRRILIVTAVEAERAAVLRGLGEEAAQFHVIAAGVGPAAAAAVTAATLAAGGAAWGTNPAASSAEAGADAADESTRGAEGGSSAGAAAAASFSAAASTATSPAAAATAGGYRLVVSAGIAGGFAERAALGSLVVASEIIAADLGVETPGGFASVDELGFGSSRSGVCARSASALAAALSAAGLPVVTGPVLTVTTATGTAATAAEHVRRVPEAAAEAMEGFGVASAAQHFGVPVLELRAISNAVGPRDREAWRIGDALQALERGSAILKEVLQ</sequence>
<comment type="function">
    <text evidence="1">Catalyzes the hydrolysis of futalosine (FL) to dehypoxanthine futalosine (DHFL) and hypoxanthine, a step in the biosynthesis of menaquinone (MK, vitamin K2).</text>
</comment>
<dbReference type="NCBIfam" id="NF006087">
    <property type="entry name" value="PRK08236.1"/>
    <property type="match status" value="1"/>
</dbReference>
<dbReference type="InterPro" id="IPR035994">
    <property type="entry name" value="Nucleoside_phosphorylase_sf"/>
</dbReference>
<dbReference type="Proteomes" id="UP000673394">
    <property type="component" value="Unassembled WGS sequence"/>
</dbReference>
<dbReference type="NCBIfam" id="TIGR03664">
    <property type="entry name" value="fut_nucase"/>
    <property type="match status" value="1"/>
</dbReference>
<proteinExistence type="inferred from homology"/>
<organism evidence="4 5">
    <name type="scientific">Paenibacillus lignilyticus</name>
    <dbReference type="NCBI Taxonomy" id="1172615"/>
    <lineage>
        <taxon>Bacteria</taxon>
        <taxon>Bacillati</taxon>
        <taxon>Bacillota</taxon>
        <taxon>Bacilli</taxon>
        <taxon>Bacillales</taxon>
        <taxon>Paenibacillaceae</taxon>
        <taxon>Paenibacillus</taxon>
    </lineage>
</organism>
<evidence type="ECO:0000256" key="2">
    <source>
        <dbReference type="NCBIfam" id="TIGR03664"/>
    </source>
</evidence>
<dbReference type="EMBL" id="JAGKSP010000008">
    <property type="protein sequence ID" value="MBP3964976.1"/>
    <property type="molecule type" value="Genomic_DNA"/>
</dbReference>
<reference evidence="4 5" key="1">
    <citation type="submission" date="2021-04" db="EMBL/GenBank/DDBJ databases">
        <title>Paenibacillus sp. DLE-14 whole genome sequence.</title>
        <authorList>
            <person name="Ham Y.J."/>
        </authorList>
    </citation>
    <scope>NUCLEOTIDE SEQUENCE [LARGE SCALE GENOMIC DNA]</scope>
    <source>
        <strain evidence="4 5">DLE-14</strain>
    </source>
</reference>
<dbReference type="InterPro" id="IPR000845">
    <property type="entry name" value="Nucleoside_phosphorylase_d"/>
</dbReference>
<dbReference type="GO" id="GO:0016798">
    <property type="term" value="F:hydrolase activity, acting on glycosyl bonds"/>
    <property type="evidence" value="ECO:0007669"/>
    <property type="project" value="UniProtKB-KW"/>
</dbReference>
<evidence type="ECO:0000256" key="1">
    <source>
        <dbReference type="HAMAP-Rule" id="MF_00991"/>
    </source>
</evidence>
<dbReference type="Pfam" id="PF01048">
    <property type="entry name" value="PNP_UDP_1"/>
    <property type="match status" value="1"/>
</dbReference>
<keyword evidence="1" id="KW-0474">Menaquinone biosynthesis</keyword>
<dbReference type="SUPFAM" id="SSF53167">
    <property type="entry name" value="Purine and uridine phosphorylases"/>
    <property type="match status" value="1"/>
</dbReference>
<comment type="similarity">
    <text evidence="1">Belongs to the PNP/UDP phosphorylase family. Futalosine hydrolase subfamily.</text>
</comment>
<keyword evidence="5" id="KW-1185">Reference proteome</keyword>
<dbReference type="CDD" id="cd17766">
    <property type="entry name" value="futalosine_nucleosidase_MqnB"/>
    <property type="match status" value="1"/>
</dbReference>
<evidence type="ECO:0000313" key="4">
    <source>
        <dbReference type="EMBL" id="MBP3964976.1"/>
    </source>
</evidence>
<evidence type="ECO:0000259" key="3">
    <source>
        <dbReference type="Pfam" id="PF01048"/>
    </source>
</evidence>
<dbReference type="InterPro" id="IPR019963">
    <property type="entry name" value="FL_hydrolase_MqnB"/>
</dbReference>
<dbReference type="HAMAP" id="MF_00991">
    <property type="entry name" value="MqnB"/>
    <property type="match status" value="1"/>
</dbReference>
<dbReference type="PANTHER" id="PTHR46832:SF2">
    <property type="entry name" value="FUTALOSINE HYDROLASE"/>
    <property type="match status" value="1"/>
</dbReference>
<comment type="pathway">
    <text evidence="1">Quinol/quinone metabolism; menaquinone biosynthesis.</text>
</comment>
<dbReference type="EC" id="3.2.2.26" evidence="1 2"/>
<keyword evidence="1 4" id="KW-0378">Hydrolase</keyword>
<comment type="catalytic activity">
    <reaction evidence="1">
        <text>futalosine + H2O = dehypoxanthine futalosine + hypoxanthine</text>
        <dbReference type="Rhea" id="RHEA:25904"/>
        <dbReference type="ChEBI" id="CHEBI:15377"/>
        <dbReference type="ChEBI" id="CHEBI:17368"/>
        <dbReference type="ChEBI" id="CHEBI:58863"/>
        <dbReference type="ChEBI" id="CHEBI:58864"/>
        <dbReference type="EC" id="3.2.2.26"/>
    </reaction>
</comment>